<keyword evidence="2" id="KW-1185">Reference proteome</keyword>
<reference evidence="1" key="1">
    <citation type="submission" date="2017-06" db="EMBL/GenBank/DDBJ databases">
        <authorList>
            <person name="Berg J.A."/>
            <person name="Peck M.D."/>
            <person name="Grossarth S.E."/>
            <person name="Jarvis T.M."/>
            <person name="Merrill B.D."/>
            <person name="Breakwell D.P."/>
            <person name="Burnett S.H."/>
            <person name="Grose J.H."/>
        </authorList>
    </citation>
    <scope>NUCLEOTIDE SEQUENCE [LARGE SCALE GENOMIC DNA]</scope>
</reference>
<name>A0A191ZCP1_9CAUD</name>
<dbReference type="KEGG" id="vg:29065791"/>
<sequence length="96" mass="10619">MVRYTGDNFEENAVAILQVCYDRKTRVATLQPLNAPILDGSEILGVTGTGVTFYDAVQELLRGIGVLRMGNVTIQFDKLAYVTDKENDSESEDDTE</sequence>
<accession>A0A191ZCP1</accession>
<dbReference type="EMBL" id="KX098389">
    <property type="protein sequence ID" value="ANJ65157.1"/>
    <property type="molecule type" value="Genomic_DNA"/>
</dbReference>
<evidence type="ECO:0000313" key="1">
    <source>
        <dbReference type="EMBL" id="ANJ65157.1"/>
    </source>
</evidence>
<evidence type="ECO:0000313" key="2">
    <source>
        <dbReference type="Proteomes" id="UP000202061"/>
    </source>
</evidence>
<organism evidence="1 2">
    <name type="scientific">Erwinia phage vB_EamP_Frozen</name>
    <dbReference type="NCBI Taxonomy" id="1852641"/>
    <lineage>
        <taxon>Viruses</taxon>
        <taxon>Duplodnaviria</taxon>
        <taxon>Heunggongvirae</taxon>
        <taxon>Uroviricota</taxon>
        <taxon>Caudoviricetes</taxon>
        <taxon>Schitoviridae</taxon>
        <taxon>Erskinevirinae</taxon>
        <taxon>Johnsonvirus</taxon>
        <taxon>Johnsonvirus frozen</taxon>
    </lineage>
</organism>
<protein>
    <submittedName>
        <fullName evidence="1">Uncharacterized protein</fullName>
    </submittedName>
</protein>
<proteinExistence type="predicted"/>
<dbReference type="GeneID" id="29065791"/>
<gene>
    <name evidence="1" type="ORF">FROZEN_25</name>
</gene>
<dbReference type="Proteomes" id="UP000202061">
    <property type="component" value="Segment"/>
</dbReference>
<dbReference type="RefSeq" id="YP_009286154.1">
    <property type="nucleotide sequence ID" value="NC_031062.2"/>
</dbReference>